<dbReference type="Proteomes" id="UP000254794">
    <property type="component" value="Unassembled WGS sequence"/>
</dbReference>
<keyword evidence="3 6" id="KW-0812">Transmembrane</keyword>
<feature type="transmembrane region" description="Helical" evidence="6">
    <location>
        <begin position="175"/>
        <end position="195"/>
    </location>
</feature>
<dbReference type="EMBL" id="UGOD01000003">
    <property type="protein sequence ID" value="STX81333.1"/>
    <property type="molecule type" value="Genomic_DNA"/>
</dbReference>
<reference evidence="8 9" key="1">
    <citation type="submission" date="2018-06" db="EMBL/GenBank/DDBJ databases">
        <authorList>
            <consortium name="Pathogen Informatics"/>
            <person name="Doyle S."/>
        </authorList>
    </citation>
    <scope>NUCLEOTIDE SEQUENCE [LARGE SCALE GENOMIC DNA]</scope>
    <source>
        <strain evidence="8 9">NCTC13316</strain>
    </source>
</reference>
<feature type="transmembrane region" description="Helical" evidence="6">
    <location>
        <begin position="263"/>
        <end position="281"/>
    </location>
</feature>
<feature type="transmembrane region" description="Helical" evidence="6">
    <location>
        <begin position="67"/>
        <end position="86"/>
    </location>
</feature>
<keyword evidence="2" id="KW-1003">Cell membrane</keyword>
<dbReference type="InterPro" id="IPR037185">
    <property type="entry name" value="EmrE-like"/>
</dbReference>
<evidence type="ECO:0000256" key="5">
    <source>
        <dbReference type="ARBA" id="ARBA00023136"/>
    </source>
</evidence>
<evidence type="ECO:0000256" key="6">
    <source>
        <dbReference type="SAM" id="Phobius"/>
    </source>
</evidence>
<evidence type="ECO:0000313" key="8">
    <source>
        <dbReference type="EMBL" id="STX81333.1"/>
    </source>
</evidence>
<evidence type="ECO:0000256" key="2">
    <source>
        <dbReference type="ARBA" id="ARBA00022475"/>
    </source>
</evidence>
<dbReference type="PANTHER" id="PTHR42920:SF5">
    <property type="entry name" value="EAMA DOMAIN-CONTAINING PROTEIN"/>
    <property type="match status" value="1"/>
</dbReference>
<name>A0A378KAX9_9GAMM</name>
<dbReference type="Pfam" id="PF00892">
    <property type="entry name" value="EamA"/>
    <property type="match status" value="2"/>
</dbReference>
<dbReference type="AlphaFoldDB" id="A0A378KAX9"/>
<dbReference type="PANTHER" id="PTHR42920">
    <property type="entry name" value="OS03G0707200 PROTEIN-RELATED"/>
    <property type="match status" value="1"/>
</dbReference>
<feature type="transmembrane region" description="Helical" evidence="6">
    <location>
        <begin position="39"/>
        <end position="55"/>
    </location>
</feature>
<feature type="transmembrane region" description="Helical" evidence="6">
    <location>
        <begin position="150"/>
        <end position="168"/>
    </location>
</feature>
<feature type="transmembrane region" description="Helical" evidence="6">
    <location>
        <begin position="207"/>
        <end position="227"/>
    </location>
</feature>
<evidence type="ECO:0000256" key="3">
    <source>
        <dbReference type="ARBA" id="ARBA00022692"/>
    </source>
</evidence>
<evidence type="ECO:0000313" key="9">
    <source>
        <dbReference type="Proteomes" id="UP000254794"/>
    </source>
</evidence>
<dbReference type="InterPro" id="IPR000620">
    <property type="entry name" value="EamA_dom"/>
</dbReference>
<organism evidence="8 9">
    <name type="scientific">Legionella busanensis</name>
    <dbReference type="NCBI Taxonomy" id="190655"/>
    <lineage>
        <taxon>Bacteria</taxon>
        <taxon>Pseudomonadati</taxon>
        <taxon>Pseudomonadota</taxon>
        <taxon>Gammaproteobacteria</taxon>
        <taxon>Legionellales</taxon>
        <taxon>Legionellaceae</taxon>
        <taxon>Legionella</taxon>
    </lineage>
</organism>
<dbReference type="InterPro" id="IPR051258">
    <property type="entry name" value="Diverse_Substrate_Transporter"/>
</dbReference>
<dbReference type="GO" id="GO:0005886">
    <property type="term" value="C:plasma membrane"/>
    <property type="evidence" value="ECO:0007669"/>
    <property type="project" value="UniProtKB-SubCell"/>
</dbReference>
<dbReference type="OrthoDB" id="8370318at2"/>
<dbReference type="RefSeq" id="WP_115332730.1">
    <property type="nucleotide sequence ID" value="NZ_CAAAHP010000010.1"/>
</dbReference>
<feature type="domain" description="EamA" evidence="7">
    <location>
        <begin position="147"/>
        <end position="279"/>
    </location>
</feature>
<feature type="transmembrane region" description="Helical" evidence="6">
    <location>
        <begin position="92"/>
        <end position="113"/>
    </location>
</feature>
<gene>
    <name evidence="8" type="ORF">NCTC13316_03202</name>
</gene>
<feature type="transmembrane region" description="Helical" evidence="6">
    <location>
        <begin position="120"/>
        <end position="138"/>
    </location>
</feature>
<keyword evidence="4 6" id="KW-1133">Transmembrane helix</keyword>
<keyword evidence="9" id="KW-1185">Reference proteome</keyword>
<comment type="subcellular location">
    <subcellularLocation>
        <location evidence="1">Cell membrane</location>
        <topology evidence="1">Multi-pass membrane protein</topology>
    </subcellularLocation>
</comment>
<feature type="transmembrane region" description="Helical" evidence="6">
    <location>
        <begin position="239"/>
        <end position="257"/>
    </location>
</feature>
<sequence length="291" mass="32614">MKDNKVFWGTSAILLATMLWGMTFSFIKDAVATLNPFNFLYWRFGIASVLLYILFFKKIKFNKKNIYYGVILGIFLAGTVVFQTIGLCYTTASTASFITGLSVVFVALFESFLNKCYPSLYLIVSVAFSIIGIGFITLSNGLTINQGDVWVLLCAFCFASYIIIAGKASRMHEPLTLTFLQSIFVCIVVGIASFLTDEIRLPQQINVWFAILFCSIFASIIAFILQLKFQRYVSSSKAAIIFSLEPVFATITAALYLKEKITTPFFIGALMIIMAILLSEYHTKKRIIPQN</sequence>
<feature type="transmembrane region" description="Helical" evidence="6">
    <location>
        <begin position="7"/>
        <end position="27"/>
    </location>
</feature>
<evidence type="ECO:0000259" key="7">
    <source>
        <dbReference type="Pfam" id="PF00892"/>
    </source>
</evidence>
<keyword evidence="5 6" id="KW-0472">Membrane</keyword>
<evidence type="ECO:0000256" key="1">
    <source>
        <dbReference type="ARBA" id="ARBA00004651"/>
    </source>
</evidence>
<protein>
    <submittedName>
        <fullName evidence="8">Permease, DMT superfamily</fullName>
    </submittedName>
</protein>
<dbReference type="SUPFAM" id="SSF103481">
    <property type="entry name" value="Multidrug resistance efflux transporter EmrE"/>
    <property type="match status" value="2"/>
</dbReference>
<feature type="domain" description="EamA" evidence="7">
    <location>
        <begin position="8"/>
        <end position="137"/>
    </location>
</feature>
<evidence type="ECO:0000256" key="4">
    <source>
        <dbReference type="ARBA" id="ARBA00022989"/>
    </source>
</evidence>
<proteinExistence type="predicted"/>
<accession>A0A378KAX9</accession>